<evidence type="ECO:0000313" key="9">
    <source>
        <dbReference type="Proteomes" id="UP000010878"/>
    </source>
</evidence>
<dbReference type="GO" id="GO:0016405">
    <property type="term" value="F:CoA-ligase activity"/>
    <property type="evidence" value="ECO:0007669"/>
    <property type="project" value="UniProtKB-ARBA"/>
</dbReference>
<evidence type="ECO:0000256" key="2">
    <source>
        <dbReference type="ARBA" id="ARBA00022598"/>
    </source>
</evidence>
<protein>
    <submittedName>
        <fullName evidence="8">Acyl-CoA synthetase/AMP-acid ligase</fullName>
    </submittedName>
</protein>
<dbReference type="InterPro" id="IPR042099">
    <property type="entry name" value="ANL_N_sf"/>
</dbReference>
<dbReference type="InterPro" id="IPR020845">
    <property type="entry name" value="AMP-binding_CS"/>
</dbReference>
<evidence type="ECO:0000313" key="8">
    <source>
        <dbReference type="EMBL" id="AGB37838.1"/>
    </source>
</evidence>
<dbReference type="RefSeq" id="WP_015321282.1">
    <property type="nucleotide sequence ID" value="NC_019974.1"/>
</dbReference>
<dbReference type="GO" id="GO:0005524">
    <property type="term" value="F:ATP binding"/>
    <property type="evidence" value="ECO:0007669"/>
    <property type="project" value="UniProtKB-KW"/>
</dbReference>
<dbReference type="GO" id="GO:0004321">
    <property type="term" value="F:fatty-acyl-CoA synthase activity"/>
    <property type="evidence" value="ECO:0007669"/>
    <property type="project" value="TreeGrafter"/>
</dbReference>
<dbReference type="Pfam" id="PF13193">
    <property type="entry name" value="AMP-binding_C"/>
    <property type="match status" value="1"/>
</dbReference>
<dbReference type="HOGENOM" id="CLU_000022_59_10_2"/>
<evidence type="ECO:0000256" key="1">
    <source>
        <dbReference type="ARBA" id="ARBA00006432"/>
    </source>
</evidence>
<keyword evidence="2 8" id="KW-0436">Ligase</keyword>
<evidence type="ECO:0000256" key="4">
    <source>
        <dbReference type="ARBA" id="ARBA00022840"/>
    </source>
</evidence>
<dbReference type="Proteomes" id="UP000010878">
    <property type="component" value="Chromosome"/>
</dbReference>
<dbReference type="STRING" id="694430.Natoc_2052"/>
<dbReference type="SUPFAM" id="SSF56801">
    <property type="entry name" value="Acetyl-CoA synthetase-like"/>
    <property type="match status" value="1"/>
</dbReference>
<dbReference type="KEGG" id="nou:Natoc_2052"/>
<gene>
    <name evidence="8" type="ORF">Natoc_2052</name>
</gene>
<dbReference type="GO" id="GO:0006637">
    <property type="term" value="P:acyl-CoA metabolic process"/>
    <property type="evidence" value="ECO:0007669"/>
    <property type="project" value="TreeGrafter"/>
</dbReference>
<dbReference type="PROSITE" id="PS00455">
    <property type="entry name" value="AMP_BINDING"/>
    <property type="match status" value="1"/>
</dbReference>
<dbReference type="OrthoDB" id="193284at2157"/>
<dbReference type="GeneID" id="14403736"/>
<dbReference type="GO" id="GO:0015645">
    <property type="term" value="F:fatty acid ligase activity"/>
    <property type="evidence" value="ECO:0007669"/>
    <property type="project" value="TreeGrafter"/>
</dbReference>
<dbReference type="AlphaFoldDB" id="L0K158"/>
<feature type="domain" description="AMP-binding enzyme C-terminal" evidence="7">
    <location>
        <begin position="464"/>
        <end position="541"/>
    </location>
</feature>
<proteinExistence type="inferred from homology"/>
<keyword evidence="3" id="KW-0547">Nucleotide-binding</keyword>
<sequence length="554" mass="60610">METAPNLADYEGLSEVFEWDSIYADADWNAPDEINVAHEVCDRYRTDRGTVALYFVGRDGERERITFWELAQWSNGFANVLEELGLERGDRVFGYTPRIPEQYVAMLGTLKSGCVFGGIDPQFGPEGVAYRLADAEASVVVTTPANRETVEQALEDVPSVEHVIVVSDDGVGVRQGDVSYYEALDRADHEYETVRTEGSDPALLYYTSGTTGPAKGIVHGHRWIVGVAAAQLYAADLQQHETDLYWGTGDRGWLTAPVNALGVWFWGHSILAYAGAFDPDTWTGLLDEFPVTVLSGVPAHYRRLREDADGLADADLDLHRAMSTGEPLAAELIEWGEDVLGTPIADSYGQAETGNMLINTYPSIETRPGSMGKPLPGVEAAVVDPDTGDELEPGETGEIAVSGEFPSFFLGYWEDPDRTEDAFVGDWYLTGDLGRIDEDGYFWYQGRADEMIVSGGSRIGPYAVERVLVDHESVAEAAAVPTADPELEQVVNAVVVPTEGVTPDDELAKAIREDATDRLPERAAPAELEFREALPRTTAGKIDRDELRDASLED</sequence>
<feature type="compositionally biased region" description="Basic and acidic residues" evidence="5">
    <location>
        <begin position="541"/>
        <end position="554"/>
    </location>
</feature>
<reference evidence="8 9" key="1">
    <citation type="submission" date="2012-11" db="EMBL/GenBank/DDBJ databases">
        <title>FINISHED of Natronococcus occultus SP4, DSM 3396.</title>
        <authorList>
            <consortium name="DOE Joint Genome Institute"/>
            <person name="Eisen J."/>
            <person name="Huntemann M."/>
            <person name="Wei C.-L."/>
            <person name="Han J."/>
            <person name="Detter J.C."/>
            <person name="Han C."/>
            <person name="Tapia R."/>
            <person name="Chen A."/>
            <person name="Kyrpides N."/>
            <person name="Mavromatis K."/>
            <person name="Markowitz V."/>
            <person name="Szeto E."/>
            <person name="Ivanova N."/>
            <person name="Mikhailova N."/>
            <person name="Ovchinnikova G."/>
            <person name="Pagani I."/>
            <person name="Pati A."/>
            <person name="Goodwin L."/>
            <person name="Nordberg H.P."/>
            <person name="Cantor M.N."/>
            <person name="Hua S.X."/>
            <person name="Woyke T."/>
            <person name="Eisen J."/>
            <person name="Klenk H.-P."/>
            <person name="Klenk H.-P."/>
        </authorList>
    </citation>
    <scope>NUCLEOTIDE SEQUENCE [LARGE SCALE GENOMIC DNA]</scope>
    <source>
        <strain evidence="8 9">SP4</strain>
    </source>
</reference>
<dbReference type="GO" id="GO:0006633">
    <property type="term" value="P:fatty acid biosynthetic process"/>
    <property type="evidence" value="ECO:0007669"/>
    <property type="project" value="TreeGrafter"/>
</dbReference>
<dbReference type="PANTHER" id="PTHR43605:SF10">
    <property type="entry name" value="ACYL-COA SYNTHETASE MEDIUM CHAIN FAMILY MEMBER 3"/>
    <property type="match status" value="1"/>
</dbReference>
<feature type="region of interest" description="Disordered" evidence="5">
    <location>
        <begin position="514"/>
        <end position="554"/>
    </location>
</feature>
<dbReference type="InterPro" id="IPR051087">
    <property type="entry name" value="Mitochondrial_ACSM"/>
</dbReference>
<dbReference type="Gene3D" id="3.40.50.12780">
    <property type="entry name" value="N-terminal domain of ligase-like"/>
    <property type="match status" value="1"/>
</dbReference>
<dbReference type="PANTHER" id="PTHR43605">
    <property type="entry name" value="ACYL-COENZYME A SYNTHETASE"/>
    <property type="match status" value="1"/>
</dbReference>
<dbReference type="EMBL" id="CP003929">
    <property type="protein sequence ID" value="AGB37838.1"/>
    <property type="molecule type" value="Genomic_DNA"/>
</dbReference>
<name>L0K158_9EURY</name>
<dbReference type="InterPro" id="IPR025110">
    <property type="entry name" value="AMP-bd_C"/>
</dbReference>
<organism evidence="8 9">
    <name type="scientific">Natronococcus occultus SP4</name>
    <dbReference type="NCBI Taxonomy" id="694430"/>
    <lineage>
        <taxon>Archaea</taxon>
        <taxon>Methanobacteriati</taxon>
        <taxon>Methanobacteriota</taxon>
        <taxon>Stenosarchaea group</taxon>
        <taxon>Halobacteria</taxon>
        <taxon>Halobacteriales</taxon>
        <taxon>Natrialbaceae</taxon>
        <taxon>Natronococcus</taxon>
    </lineage>
</organism>
<dbReference type="eggNOG" id="arCOG04201">
    <property type="taxonomic scope" value="Archaea"/>
</dbReference>
<dbReference type="InterPro" id="IPR000873">
    <property type="entry name" value="AMP-dep_synth/lig_dom"/>
</dbReference>
<evidence type="ECO:0000259" key="7">
    <source>
        <dbReference type="Pfam" id="PF13193"/>
    </source>
</evidence>
<comment type="similarity">
    <text evidence="1">Belongs to the ATP-dependent AMP-binding enzyme family.</text>
</comment>
<dbReference type="Gene3D" id="3.30.300.30">
    <property type="match status" value="1"/>
</dbReference>
<feature type="domain" description="AMP-dependent synthetase/ligase" evidence="6">
    <location>
        <begin position="48"/>
        <end position="413"/>
    </location>
</feature>
<evidence type="ECO:0000256" key="3">
    <source>
        <dbReference type="ARBA" id="ARBA00022741"/>
    </source>
</evidence>
<keyword evidence="4" id="KW-0067">ATP-binding</keyword>
<evidence type="ECO:0000259" key="6">
    <source>
        <dbReference type="Pfam" id="PF00501"/>
    </source>
</evidence>
<dbReference type="InterPro" id="IPR045851">
    <property type="entry name" value="AMP-bd_C_sf"/>
</dbReference>
<keyword evidence="9" id="KW-1185">Reference proteome</keyword>
<dbReference type="Pfam" id="PF00501">
    <property type="entry name" value="AMP-binding"/>
    <property type="match status" value="1"/>
</dbReference>
<evidence type="ECO:0000256" key="5">
    <source>
        <dbReference type="SAM" id="MobiDB-lite"/>
    </source>
</evidence>
<accession>L0K158</accession>